<evidence type="ECO:0000313" key="1">
    <source>
        <dbReference type="EMBL" id="ROR45561.1"/>
    </source>
</evidence>
<proteinExistence type="predicted"/>
<dbReference type="Proteomes" id="UP000266906">
    <property type="component" value="Unassembled WGS sequence"/>
</dbReference>
<dbReference type="RefSeq" id="WP_123557566.1">
    <property type="nucleotide sequence ID" value="NZ_RJVJ01000001.1"/>
</dbReference>
<dbReference type="PANTHER" id="PTHR42305">
    <property type="entry name" value="MEMBRANE PROTEIN RV1733C-RELATED"/>
    <property type="match status" value="1"/>
</dbReference>
<gene>
    <name evidence="2" type="ORF">EDD38_4282</name>
    <name evidence="1" type="ORF">EDD39_3802</name>
</gene>
<dbReference type="AlphaFoldDB" id="A0A3N4RZ07"/>
<dbReference type="OrthoDB" id="5190576at2"/>
<keyword evidence="3" id="KW-1185">Reference proteome</keyword>
<accession>A0A3N4RZ07</accession>
<dbReference type="Proteomes" id="UP000267408">
    <property type="component" value="Unassembled WGS sequence"/>
</dbReference>
<sequence>MRTRPRQRKNPLRRGSDRLQWWLSRFLLALAVAGLPAALAVGLASYHSQVREAQAEAAARHPVTARLAEDVPAGLETRTVPAVVTWTADGTTHRTTTEVDSGQGAGAPVQIWLDAHGAVVHAPATAGQATAAAWTDALVTATALPLVSALVWRGTLYVLDRRRYVRWDAEWQQVEPHWTRRQPS</sequence>
<dbReference type="PANTHER" id="PTHR42305:SF1">
    <property type="entry name" value="MEMBRANE PROTEIN RV1733C-RELATED"/>
    <property type="match status" value="1"/>
</dbReference>
<evidence type="ECO:0000313" key="2">
    <source>
        <dbReference type="EMBL" id="RPE35915.1"/>
    </source>
</evidence>
<accession>A0A8G1XEQ2</accession>
<dbReference type="EMBL" id="RJVJ01000001">
    <property type="protein sequence ID" value="ROR45561.1"/>
    <property type="molecule type" value="Genomic_DNA"/>
</dbReference>
<name>A0A3N4RZ07_9ACTN</name>
<protein>
    <submittedName>
        <fullName evidence="2">Uncharacterized protein</fullName>
    </submittedName>
</protein>
<dbReference type="EMBL" id="RKQG01000001">
    <property type="protein sequence ID" value="RPE35915.1"/>
    <property type="molecule type" value="Genomic_DNA"/>
</dbReference>
<comment type="caution">
    <text evidence="2">The sequence shown here is derived from an EMBL/GenBank/DDBJ whole genome shotgun (WGS) entry which is preliminary data.</text>
</comment>
<evidence type="ECO:0000313" key="4">
    <source>
        <dbReference type="Proteomes" id="UP000267408"/>
    </source>
</evidence>
<dbReference type="InterPro" id="IPR039708">
    <property type="entry name" value="MT1774/Rv1733c-like"/>
</dbReference>
<organism evidence="2 3">
    <name type="scientific">Kitasatospora cineracea</name>
    <dbReference type="NCBI Taxonomy" id="88074"/>
    <lineage>
        <taxon>Bacteria</taxon>
        <taxon>Bacillati</taxon>
        <taxon>Actinomycetota</taxon>
        <taxon>Actinomycetes</taxon>
        <taxon>Kitasatosporales</taxon>
        <taxon>Streptomycetaceae</taxon>
        <taxon>Kitasatospora</taxon>
    </lineage>
</organism>
<reference evidence="3 4" key="1">
    <citation type="submission" date="2018-11" db="EMBL/GenBank/DDBJ databases">
        <title>Sequencing the genomes of 1000 actinobacteria strains.</title>
        <authorList>
            <person name="Klenk H.-P."/>
        </authorList>
    </citation>
    <scope>NUCLEOTIDE SEQUENCE [LARGE SCALE GENOMIC DNA]</scope>
    <source>
        <strain evidence="1 4">DSM 44780</strain>
        <strain evidence="2 3">DSM 44781</strain>
    </source>
</reference>
<evidence type="ECO:0000313" key="3">
    <source>
        <dbReference type="Proteomes" id="UP000266906"/>
    </source>
</evidence>